<proteinExistence type="inferred from homology"/>
<evidence type="ECO:0000256" key="13">
    <source>
        <dbReference type="ARBA" id="ARBA00023224"/>
    </source>
</evidence>
<evidence type="ECO:0000256" key="9">
    <source>
        <dbReference type="ARBA" id="ARBA00023139"/>
    </source>
</evidence>
<dbReference type="GO" id="GO:0000139">
    <property type="term" value="C:Golgi membrane"/>
    <property type="evidence" value="ECO:0007669"/>
    <property type="project" value="UniProtKB-SubCell"/>
</dbReference>
<keyword evidence="11 15" id="KW-0675">Receptor</keyword>
<dbReference type="PRINTS" id="PR00237">
    <property type="entry name" value="GPCRRHODOPSN"/>
</dbReference>
<feature type="transmembrane region" description="Helical" evidence="17">
    <location>
        <begin position="191"/>
        <end position="215"/>
    </location>
</feature>
<dbReference type="GO" id="GO:0001591">
    <property type="term" value="F:dopamine neurotransmitter receptor activity, coupled via Gi/Go"/>
    <property type="evidence" value="ECO:0007669"/>
    <property type="project" value="TreeGrafter"/>
</dbReference>
<evidence type="ECO:0000313" key="20">
    <source>
        <dbReference type="Proteomes" id="UP000694404"/>
    </source>
</evidence>
<evidence type="ECO:0000256" key="8">
    <source>
        <dbReference type="ARBA" id="ARBA00023136"/>
    </source>
</evidence>
<organism evidence="19 20">
    <name type="scientific">Chelonoidis abingdonii</name>
    <name type="common">Abingdon island giant tortoise</name>
    <name type="synonym">Testudo abingdonii</name>
    <dbReference type="NCBI Taxonomy" id="106734"/>
    <lineage>
        <taxon>Eukaryota</taxon>
        <taxon>Metazoa</taxon>
        <taxon>Chordata</taxon>
        <taxon>Craniata</taxon>
        <taxon>Vertebrata</taxon>
        <taxon>Euteleostomi</taxon>
        <taxon>Archelosauria</taxon>
        <taxon>Testudinata</taxon>
        <taxon>Testudines</taxon>
        <taxon>Cryptodira</taxon>
        <taxon>Durocryptodira</taxon>
        <taxon>Testudinoidea</taxon>
        <taxon>Testudinidae</taxon>
        <taxon>Chelonoidis</taxon>
    </lineage>
</organism>
<dbReference type="PANTHER" id="PTHR24248">
    <property type="entry name" value="ADRENERGIC RECEPTOR-RELATED G-PROTEIN COUPLED RECEPTOR"/>
    <property type="match status" value="1"/>
</dbReference>
<keyword evidence="20" id="KW-1185">Reference proteome</keyword>
<evidence type="ECO:0000256" key="4">
    <source>
        <dbReference type="ARBA" id="ARBA00022692"/>
    </source>
</evidence>
<dbReference type="FunFam" id="1.20.1070.10:FF:000099">
    <property type="entry name" value="D(2) dopamine receptor"/>
    <property type="match status" value="1"/>
</dbReference>
<evidence type="ECO:0000256" key="2">
    <source>
        <dbReference type="ARBA" id="ARBA00004653"/>
    </source>
</evidence>
<dbReference type="AlphaFoldDB" id="A0A8C0HDJ3"/>
<dbReference type="SUPFAM" id="SSF81321">
    <property type="entry name" value="Family A G protein-coupled receptor-like"/>
    <property type="match status" value="1"/>
</dbReference>
<dbReference type="GO" id="GO:0004930">
    <property type="term" value="F:G protein-coupled receptor activity"/>
    <property type="evidence" value="ECO:0007669"/>
    <property type="project" value="UniProtKB-KW"/>
</dbReference>
<dbReference type="GO" id="GO:0098978">
    <property type="term" value="C:glutamatergic synapse"/>
    <property type="evidence" value="ECO:0007669"/>
    <property type="project" value="TreeGrafter"/>
</dbReference>
<keyword evidence="8 17" id="KW-0472">Membrane</keyword>
<keyword evidence="7 15" id="KW-0297">G-protein coupled receptor</keyword>
<protein>
    <submittedName>
        <fullName evidence="19">Dopamine receptor D2</fullName>
    </submittedName>
</protein>
<keyword evidence="9" id="KW-0564">Palmitate</keyword>
<dbReference type="Proteomes" id="UP000694404">
    <property type="component" value="Unplaced"/>
</dbReference>
<dbReference type="InterPro" id="IPR001922">
    <property type="entry name" value="Dopamine_D2_rcpt"/>
</dbReference>
<dbReference type="GO" id="GO:0014059">
    <property type="term" value="P:regulation of dopamine secretion"/>
    <property type="evidence" value="ECO:0007669"/>
    <property type="project" value="TreeGrafter"/>
</dbReference>
<dbReference type="GO" id="GO:0043266">
    <property type="term" value="P:regulation of potassium ion transport"/>
    <property type="evidence" value="ECO:0007669"/>
    <property type="project" value="TreeGrafter"/>
</dbReference>
<evidence type="ECO:0000256" key="3">
    <source>
        <dbReference type="ARBA" id="ARBA00022475"/>
    </source>
</evidence>
<name>A0A8C0HDJ3_CHEAB</name>
<dbReference type="GO" id="GO:0007195">
    <property type="term" value="P:adenylate cyclase-inhibiting dopamine receptor signaling pathway"/>
    <property type="evidence" value="ECO:0007669"/>
    <property type="project" value="InterPro"/>
</dbReference>
<evidence type="ECO:0000256" key="7">
    <source>
        <dbReference type="ARBA" id="ARBA00023040"/>
    </source>
</evidence>
<reference evidence="19" key="2">
    <citation type="submission" date="2025-09" db="UniProtKB">
        <authorList>
            <consortium name="Ensembl"/>
        </authorList>
    </citation>
    <scope>IDENTIFICATION</scope>
</reference>
<evidence type="ECO:0000313" key="19">
    <source>
        <dbReference type="Ensembl" id="ENSCABP00000021935.1"/>
    </source>
</evidence>
<comment type="subcellular location">
    <subcellularLocation>
        <location evidence="1">Cell membrane</location>
        <topology evidence="1">Multi-pass membrane protein</topology>
    </subcellularLocation>
    <subcellularLocation>
        <location evidence="2">Golgi apparatus membrane</location>
        <topology evidence="2">Multi-pass membrane protein</topology>
    </subcellularLocation>
</comment>
<gene>
    <name evidence="19" type="primary">DRD2</name>
</gene>
<dbReference type="GO" id="GO:0060158">
    <property type="term" value="P:phospholipase C-activating dopamine receptor signaling pathway"/>
    <property type="evidence" value="ECO:0007669"/>
    <property type="project" value="TreeGrafter"/>
</dbReference>
<keyword evidence="14" id="KW-0449">Lipoprotein</keyword>
<feature type="transmembrane region" description="Helical" evidence="17">
    <location>
        <begin position="151"/>
        <end position="171"/>
    </location>
</feature>
<dbReference type="PROSITE" id="PS50262">
    <property type="entry name" value="G_PROTEIN_RECEP_F1_2"/>
    <property type="match status" value="1"/>
</dbReference>
<feature type="domain" description="G-protein coupled receptors family 1 profile" evidence="18">
    <location>
        <begin position="50"/>
        <end position="393"/>
    </location>
</feature>
<dbReference type="PRINTS" id="PR00242">
    <property type="entry name" value="DOPAMINER"/>
</dbReference>
<evidence type="ECO:0000256" key="5">
    <source>
        <dbReference type="ARBA" id="ARBA00022989"/>
    </source>
</evidence>
<feature type="transmembrane region" description="Helical" evidence="17">
    <location>
        <begin position="374"/>
        <end position="396"/>
    </location>
</feature>
<keyword evidence="13 15" id="KW-0807">Transducer</keyword>
<keyword evidence="3" id="KW-1003">Cell membrane</keyword>
<dbReference type="InterPro" id="IPR000276">
    <property type="entry name" value="GPCR_Rhodpsn"/>
</dbReference>
<evidence type="ECO:0000256" key="11">
    <source>
        <dbReference type="ARBA" id="ARBA00023170"/>
    </source>
</evidence>
<evidence type="ECO:0000256" key="12">
    <source>
        <dbReference type="ARBA" id="ARBA00023180"/>
    </source>
</evidence>
<sequence length="410" mass="46809">MDPLNVSWYNDDIGNRNWSKPLNGSDEDQKPHYNYYAMLLTLLIFVIVFGNVLVCMAVSREKALQTTTNYLIVSLAVADLLVATLVMPWVVYLEVVGEWRFSRIHCDIFVTLDVMMCTASILNLCAISIDRYTAVAMPMLYNTRYSSRRRVTVMISVVWVLSFAISCPILFGLNNTDKNECIIANPAFVVYSSIVSFYVPFIVTLLVYVQIYVVLQKRRKRVNTKRNTHGLDSDMQAPLKDKCTHPEDVKLCTIIVKSNGSFPVNKRKVEAVNHMEEMEMVSSTSPPEKTKHKPNGHAKNNPKTAKVFEIQSMPNGKTRTSLKTLSRRKLSQQKEKKATQMLAIVLGVFIICWLPFFITHILNMHCNCNIPPAMYSAFTWLGYVNSAVNPIIYTTFNIEFRKAFMKILHC</sequence>
<dbReference type="SMART" id="SM01381">
    <property type="entry name" value="7TM_GPCR_Srsx"/>
    <property type="match status" value="1"/>
</dbReference>
<dbReference type="CDD" id="cd15309">
    <property type="entry name" value="7tmA_D2_dopamine_R"/>
    <property type="match status" value="1"/>
</dbReference>
<dbReference type="Ensembl" id="ENSCABT00000024033.1">
    <property type="protein sequence ID" value="ENSCABP00000021935.1"/>
    <property type="gene ID" value="ENSCABG00000016102.1"/>
</dbReference>
<keyword evidence="5 17" id="KW-1133">Transmembrane helix</keyword>
<feature type="transmembrane region" description="Helical" evidence="17">
    <location>
        <begin position="341"/>
        <end position="362"/>
    </location>
</feature>
<evidence type="ECO:0000256" key="15">
    <source>
        <dbReference type="RuleBase" id="RU000688"/>
    </source>
</evidence>
<feature type="region of interest" description="Disordered" evidence="16">
    <location>
        <begin position="278"/>
        <end position="301"/>
    </location>
</feature>
<dbReference type="FunFam" id="1.20.1070.10:FF:000086">
    <property type="entry name" value="Dopamine D2 receptor 2"/>
    <property type="match status" value="1"/>
</dbReference>
<dbReference type="Pfam" id="PF00001">
    <property type="entry name" value="7tm_1"/>
    <property type="match status" value="1"/>
</dbReference>
<accession>A0A8C0HDJ3</accession>
<reference evidence="19" key="1">
    <citation type="submission" date="2025-08" db="UniProtKB">
        <authorList>
            <consortium name="Ensembl"/>
        </authorList>
    </citation>
    <scope>IDENTIFICATION</scope>
</reference>
<feature type="transmembrane region" description="Helical" evidence="17">
    <location>
        <begin position="35"/>
        <end position="58"/>
    </location>
</feature>
<dbReference type="Gene3D" id="1.20.1070.10">
    <property type="entry name" value="Rhodopsin 7-helix transmembrane proteins"/>
    <property type="match status" value="2"/>
</dbReference>
<keyword evidence="10" id="KW-1015">Disulfide bond</keyword>
<comment type="similarity">
    <text evidence="15">Belongs to the G-protein coupled receptor 1 family.</text>
</comment>
<feature type="transmembrane region" description="Helical" evidence="17">
    <location>
        <begin position="108"/>
        <end position="130"/>
    </location>
</feature>
<evidence type="ECO:0000256" key="17">
    <source>
        <dbReference type="SAM" id="Phobius"/>
    </source>
</evidence>
<feature type="transmembrane region" description="Helical" evidence="17">
    <location>
        <begin position="70"/>
        <end position="92"/>
    </location>
</feature>
<dbReference type="PRINTS" id="PR00567">
    <property type="entry name" value="DOPAMINED2R"/>
</dbReference>
<dbReference type="GO" id="GO:0051481">
    <property type="term" value="P:negative regulation of cytosolic calcium ion concentration"/>
    <property type="evidence" value="ECO:0007669"/>
    <property type="project" value="TreeGrafter"/>
</dbReference>
<evidence type="ECO:0000256" key="16">
    <source>
        <dbReference type="SAM" id="MobiDB-lite"/>
    </source>
</evidence>
<evidence type="ECO:0000259" key="18">
    <source>
        <dbReference type="PROSITE" id="PS50262"/>
    </source>
</evidence>
<dbReference type="PROSITE" id="PS00237">
    <property type="entry name" value="G_PROTEIN_RECEP_F1_1"/>
    <property type="match status" value="1"/>
</dbReference>
<evidence type="ECO:0000256" key="10">
    <source>
        <dbReference type="ARBA" id="ARBA00023157"/>
    </source>
</evidence>
<evidence type="ECO:0000256" key="14">
    <source>
        <dbReference type="ARBA" id="ARBA00023288"/>
    </source>
</evidence>
<dbReference type="GO" id="GO:0042734">
    <property type="term" value="C:presynaptic membrane"/>
    <property type="evidence" value="ECO:0007669"/>
    <property type="project" value="TreeGrafter"/>
</dbReference>
<evidence type="ECO:0000256" key="6">
    <source>
        <dbReference type="ARBA" id="ARBA00023034"/>
    </source>
</evidence>
<dbReference type="OMA" id="TPLKGNC"/>
<dbReference type="InterPro" id="IPR017452">
    <property type="entry name" value="GPCR_Rhodpsn_7TM"/>
</dbReference>
<keyword evidence="4 15" id="KW-0812">Transmembrane</keyword>
<evidence type="ECO:0000256" key="1">
    <source>
        <dbReference type="ARBA" id="ARBA00004651"/>
    </source>
</evidence>
<dbReference type="PANTHER" id="PTHR24248:SF87">
    <property type="entry name" value="D(2) DOPAMINE RECEPTOR"/>
    <property type="match status" value="1"/>
</dbReference>
<keyword evidence="6" id="KW-0333">Golgi apparatus</keyword>
<dbReference type="GO" id="GO:0051967">
    <property type="term" value="P:negative regulation of synaptic transmission, glutamatergic"/>
    <property type="evidence" value="ECO:0007669"/>
    <property type="project" value="TreeGrafter"/>
</dbReference>
<dbReference type="GeneTree" id="ENSGT00940000155539"/>
<dbReference type="InterPro" id="IPR000929">
    <property type="entry name" value="Dopamine_rcpt"/>
</dbReference>
<keyword evidence="12" id="KW-0325">Glycoprotein</keyword>